<dbReference type="PROSITE" id="PS51404">
    <property type="entry name" value="DYP_PEROXIDASE"/>
    <property type="match status" value="1"/>
</dbReference>
<evidence type="ECO:0000256" key="5">
    <source>
        <dbReference type="ARBA" id="ARBA00023004"/>
    </source>
</evidence>
<dbReference type="InterPro" id="IPR006314">
    <property type="entry name" value="Dyp_peroxidase"/>
</dbReference>
<evidence type="ECO:0000256" key="6">
    <source>
        <dbReference type="ARBA" id="ARBA00025737"/>
    </source>
</evidence>
<gene>
    <name evidence="10" type="ORF">O4J56_22125</name>
</gene>
<comment type="cofactor">
    <cofactor evidence="1">
        <name>heme b</name>
        <dbReference type="ChEBI" id="CHEBI:60344"/>
    </cofactor>
</comment>
<evidence type="ECO:0000259" key="8">
    <source>
        <dbReference type="Pfam" id="PF04261"/>
    </source>
</evidence>
<protein>
    <submittedName>
        <fullName evidence="10">Dyp-type peroxidase</fullName>
    </submittedName>
</protein>
<dbReference type="SUPFAM" id="SSF54909">
    <property type="entry name" value="Dimeric alpha+beta barrel"/>
    <property type="match status" value="1"/>
</dbReference>
<evidence type="ECO:0000313" key="11">
    <source>
        <dbReference type="Proteomes" id="UP001527866"/>
    </source>
</evidence>
<evidence type="ECO:0000256" key="2">
    <source>
        <dbReference type="ARBA" id="ARBA00022559"/>
    </source>
</evidence>
<dbReference type="Proteomes" id="UP001527866">
    <property type="component" value="Unassembled WGS sequence"/>
</dbReference>
<name>A0ABT4U8T2_9ACTN</name>
<organism evidence="10 11">
    <name type="scientific">Nocardiopsis endophytica</name>
    <dbReference type="NCBI Taxonomy" id="3018445"/>
    <lineage>
        <taxon>Bacteria</taxon>
        <taxon>Bacillati</taxon>
        <taxon>Actinomycetota</taxon>
        <taxon>Actinomycetes</taxon>
        <taxon>Streptosporangiales</taxon>
        <taxon>Nocardiopsidaceae</taxon>
        <taxon>Nocardiopsis</taxon>
    </lineage>
</organism>
<reference evidence="10 11" key="1">
    <citation type="submission" date="2023-01" db="EMBL/GenBank/DDBJ databases">
        <title>Draft genome sequence of Nocardiopsis sp. RSe5-2 isolated from halophytes.</title>
        <authorList>
            <person name="Duangmal K."/>
            <person name="Chantavorakit T."/>
        </authorList>
    </citation>
    <scope>NUCLEOTIDE SEQUENCE [LARGE SCALE GENOMIC DNA]</scope>
    <source>
        <strain evidence="10 11">RSe5-2</strain>
    </source>
</reference>
<keyword evidence="2 10" id="KW-0575">Peroxidase</keyword>
<comment type="similarity">
    <text evidence="6">Belongs to the DyP-type peroxidase family.</text>
</comment>
<feature type="domain" description="Dyp-type peroxidase N-terminal" evidence="8">
    <location>
        <begin position="11"/>
        <end position="139"/>
    </location>
</feature>
<evidence type="ECO:0000313" key="10">
    <source>
        <dbReference type="EMBL" id="MDA2813360.1"/>
    </source>
</evidence>
<dbReference type="Pfam" id="PF04261">
    <property type="entry name" value="Dyp_perox_N"/>
    <property type="match status" value="1"/>
</dbReference>
<dbReference type="RefSeq" id="WP_270688325.1">
    <property type="nucleotide sequence ID" value="NZ_JAQFWQ010000075.1"/>
</dbReference>
<keyword evidence="3" id="KW-0479">Metal-binding</keyword>
<dbReference type="NCBIfam" id="TIGR01413">
    <property type="entry name" value="Dyp_perox_fam"/>
    <property type="match status" value="1"/>
</dbReference>
<dbReference type="EMBL" id="JAQFWQ010000075">
    <property type="protein sequence ID" value="MDA2813360.1"/>
    <property type="molecule type" value="Genomic_DNA"/>
</dbReference>
<dbReference type="PANTHER" id="PTHR30521:SF0">
    <property type="entry name" value="DYP-TYPE PEROXIDASE FAMILY PROTEIN"/>
    <property type="match status" value="1"/>
</dbReference>
<dbReference type="PANTHER" id="PTHR30521">
    <property type="entry name" value="DEFERROCHELATASE/PEROXIDASE"/>
    <property type="match status" value="1"/>
</dbReference>
<evidence type="ECO:0000256" key="7">
    <source>
        <dbReference type="SAM" id="MobiDB-lite"/>
    </source>
</evidence>
<dbReference type="Pfam" id="PF20628">
    <property type="entry name" value="Dyp_perox_C"/>
    <property type="match status" value="1"/>
</dbReference>
<dbReference type="InterPro" id="IPR048328">
    <property type="entry name" value="Dyp_perox_C"/>
</dbReference>
<evidence type="ECO:0000256" key="4">
    <source>
        <dbReference type="ARBA" id="ARBA00023002"/>
    </source>
</evidence>
<feature type="region of interest" description="Disordered" evidence="7">
    <location>
        <begin position="313"/>
        <end position="343"/>
    </location>
</feature>
<feature type="domain" description="Dyp-type peroxidase C-terminal" evidence="9">
    <location>
        <begin position="142"/>
        <end position="306"/>
    </location>
</feature>
<evidence type="ECO:0000256" key="1">
    <source>
        <dbReference type="ARBA" id="ARBA00001970"/>
    </source>
</evidence>
<proteinExistence type="inferred from homology"/>
<dbReference type="GO" id="GO:0004601">
    <property type="term" value="F:peroxidase activity"/>
    <property type="evidence" value="ECO:0007669"/>
    <property type="project" value="UniProtKB-KW"/>
</dbReference>
<evidence type="ECO:0000256" key="3">
    <source>
        <dbReference type="ARBA" id="ARBA00022723"/>
    </source>
</evidence>
<accession>A0ABT4U8T2</accession>
<keyword evidence="5" id="KW-0408">Iron</keyword>
<dbReference type="InterPro" id="IPR048327">
    <property type="entry name" value="Dyp_perox_N"/>
</dbReference>
<keyword evidence="11" id="KW-1185">Reference proteome</keyword>
<dbReference type="InterPro" id="IPR011008">
    <property type="entry name" value="Dimeric_a/b-barrel"/>
</dbReference>
<keyword evidence="4" id="KW-0560">Oxidoreductase</keyword>
<comment type="caution">
    <text evidence="10">The sequence shown here is derived from an EMBL/GenBank/DDBJ whole genome shotgun (WGS) entry which is preliminary data.</text>
</comment>
<evidence type="ECO:0000259" key="9">
    <source>
        <dbReference type="Pfam" id="PF20628"/>
    </source>
</evidence>
<sequence length="343" mass="36967">MPSASGRPRPQPVLAPLTRSAIFLTAVVPPGGEEGAREVLGSLEALQRSVGFRNLGSGLACVAGVGSAVWDRLFTGPRPAGLHPFRALDGGVHRAPSTPGDLLFHIRAMQMDVCFELAYQLMAAAGPSLRVIDEVHGFRYFDERDLLGFVDGTENPTDTEAEESVRIGDEDPAFAGGSYVVVQKYVHDMEAWEALTTERQEAVIGRTKLTDIEMDDDVKPADSHVALNTITDPDGTERKIVRHNMPFGRVGDGEFGTYFIGYSSAPDVTERMLENMFLGDPPGTYDRILDFSTALTGGLFHVPTLDFLDDMPEAPRERSGGASLGIGGLRAMTGTRGTDGEEP</sequence>